<evidence type="ECO:0000313" key="2">
    <source>
        <dbReference type="Proteomes" id="UP001060085"/>
    </source>
</evidence>
<comment type="caution">
    <text evidence="1">The sequence shown here is derived from an EMBL/GenBank/DDBJ whole genome shotgun (WGS) entry which is preliminary data.</text>
</comment>
<reference evidence="2" key="1">
    <citation type="journal article" date="2023" name="Nat. Plants">
        <title>Single-cell RNA sequencing provides a high-resolution roadmap for understanding the multicellular compartmentation of specialized metabolism.</title>
        <authorList>
            <person name="Sun S."/>
            <person name="Shen X."/>
            <person name="Li Y."/>
            <person name="Li Y."/>
            <person name="Wang S."/>
            <person name="Li R."/>
            <person name="Zhang H."/>
            <person name="Shen G."/>
            <person name="Guo B."/>
            <person name="Wei J."/>
            <person name="Xu J."/>
            <person name="St-Pierre B."/>
            <person name="Chen S."/>
            <person name="Sun C."/>
        </authorList>
    </citation>
    <scope>NUCLEOTIDE SEQUENCE [LARGE SCALE GENOMIC DNA]</scope>
</reference>
<keyword evidence="2" id="KW-1185">Reference proteome</keyword>
<gene>
    <name evidence="1" type="ORF">M9H77_19914</name>
</gene>
<sequence>MDSSPPEAAETLSRSLSSSSGDRSSSLPPSDPPPPLSKTSSFSKLNAKAPEFVPRTSSSPSLAASSASASSSPLLSPTSLSSLSSPSSAGNLVSLAQQQSDLAASFGLPRTPGPPALMHVYNSTAQVQPLEPPHYSYGYGVQFYGGIGGGLDRQHDLSVLASSALAHTPVMPPTTILVNSDSIPAAASLNNGLSDEAAQKLMKQVEFYFSDVNLATTGYLFKIMCKDPEGYVPISVVASIKKIRTLTKSQLQLANVLRGSSKLVVSDDGKRVKRQYPLTEVEMEEVQSRIIIAENLPEDHCHQNLMRIFSAVGSVKSIRTCQPGGPSSTSKASKADGVNFSNKLHTFVEYETSELAEKAVAELNEDNWRNGLKVRLLLKRSTKPGQTRVKRGGHEAELNIKEEDAFAAEQLEINELEDSIELTDEPTGEDHFHDKDGGVARKGKSRESGESRNRGKGRGRQTHNVNNRGNNPAVGTSHVTVNIEQSIAKQSSSVPRMPDGTRGFSMGRGKPVAVRIA</sequence>
<dbReference type="EMBL" id="CM044704">
    <property type="protein sequence ID" value="KAI5670061.1"/>
    <property type="molecule type" value="Genomic_DNA"/>
</dbReference>
<accession>A0ACC0BBP2</accession>
<proteinExistence type="predicted"/>
<organism evidence="1 2">
    <name type="scientific">Catharanthus roseus</name>
    <name type="common">Madagascar periwinkle</name>
    <name type="synonym">Vinca rosea</name>
    <dbReference type="NCBI Taxonomy" id="4058"/>
    <lineage>
        <taxon>Eukaryota</taxon>
        <taxon>Viridiplantae</taxon>
        <taxon>Streptophyta</taxon>
        <taxon>Embryophyta</taxon>
        <taxon>Tracheophyta</taxon>
        <taxon>Spermatophyta</taxon>
        <taxon>Magnoliopsida</taxon>
        <taxon>eudicotyledons</taxon>
        <taxon>Gunneridae</taxon>
        <taxon>Pentapetalae</taxon>
        <taxon>asterids</taxon>
        <taxon>lamiids</taxon>
        <taxon>Gentianales</taxon>
        <taxon>Apocynaceae</taxon>
        <taxon>Rauvolfioideae</taxon>
        <taxon>Vinceae</taxon>
        <taxon>Catharanthinae</taxon>
        <taxon>Catharanthus</taxon>
    </lineage>
</organism>
<evidence type="ECO:0000313" key="1">
    <source>
        <dbReference type="EMBL" id="KAI5670061.1"/>
    </source>
</evidence>
<protein>
    <submittedName>
        <fullName evidence="1">Uncharacterized protein</fullName>
    </submittedName>
</protein>
<name>A0ACC0BBP2_CATRO</name>
<dbReference type="Proteomes" id="UP001060085">
    <property type="component" value="Linkage Group LG04"/>
</dbReference>